<dbReference type="InterPro" id="IPR009000">
    <property type="entry name" value="Transl_B-barrel_sf"/>
</dbReference>
<dbReference type="PANTHER" id="PTHR33692:SF1">
    <property type="entry name" value="RIBOSOME MATURATION FACTOR RIMM"/>
    <property type="match status" value="1"/>
</dbReference>
<dbReference type="EMBL" id="JAUSTY010000015">
    <property type="protein sequence ID" value="MDQ0167358.1"/>
    <property type="molecule type" value="Genomic_DNA"/>
</dbReference>
<accession>A0ABT9W292</accession>
<dbReference type="InterPro" id="IPR002676">
    <property type="entry name" value="RimM_N"/>
</dbReference>
<dbReference type="Gene3D" id="2.30.30.240">
    <property type="entry name" value="PRC-barrel domain"/>
    <property type="match status" value="1"/>
</dbReference>
<evidence type="ECO:0000313" key="9">
    <source>
        <dbReference type="Proteomes" id="UP001235840"/>
    </source>
</evidence>
<evidence type="ECO:0000256" key="3">
    <source>
        <dbReference type="ARBA" id="ARBA00022552"/>
    </source>
</evidence>
<evidence type="ECO:0000259" key="7">
    <source>
        <dbReference type="Pfam" id="PF05239"/>
    </source>
</evidence>
<dbReference type="InterPro" id="IPR011961">
    <property type="entry name" value="RimM"/>
</dbReference>
<dbReference type="SUPFAM" id="SSF50346">
    <property type="entry name" value="PRC-barrel domain"/>
    <property type="match status" value="1"/>
</dbReference>
<evidence type="ECO:0000256" key="1">
    <source>
        <dbReference type="ARBA" id="ARBA00022490"/>
    </source>
</evidence>
<dbReference type="SUPFAM" id="SSF50447">
    <property type="entry name" value="Translation proteins"/>
    <property type="match status" value="1"/>
</dbReference>
<comment type="similarity">
    <text evidence="5">Belongs to the RimM family.</text>
</comment>
<dbReference type="Pfam" id="PF01782">
    <property type="entry name" value="RimM"/>
    <property type="match status" value="1"/>
</dbReference>
<organism evidence="8 9">
    <name type="scientific">Caldalkalibacillus horti</name>
    <dbReference type="NCBI Taxonomy" id="77523"/>
    <lineage>
        <taxon>Bacteria</taxon>
        <taxon>Bacillati</taxon>
        <taxon>Bacillota</taxon>
        <taxon>Bacilli</taxon>
        <taxon>Bacillales</taxon>
        <taxon>Bacillaceae</taxon>
        <taxon>Caldalkalibacillus</taxon>
    </lineage>
</organism>
<evidence type="ECO:0000313" key="8">
    <source>
        <dbReference type="EMBL" id="MDQ0167358.1"/>
    </source>
</evidence>
<dbReference type="NCBIfam" id="TIGR02273">
    <property type="entry name" value="16S_RimM"/>
    <property type="match status" value="1"/>
</dbReference>
<feature type="domain" description="RimM N-terminal" evidence="6">
    <location>
        <begin position="7"/>
        <end position="92"/>
    </location>
</feature>
<dbReference type="RefSeq" id="WP_307396227.1">
    <property type="nucleotide sequence ID" value="NZ_BAAADK010000002.1"/>
</dbReference>
<evidence type="ECO:0000256" key="5">
    <source>
        <dbReference type="HAMAP-Rule" id="MF_00014"/>
    </source>
</evidence>
<protein>
    <recommendedName>
        <fullName evidence="5">Ribosome maturation factor RimM</fullName>
    </recommendedName>
</protein>
<dbReference type="Gene3D" id="2.40.30.60">
    <property type="entry name" value="RimM"/>
    <property type="match status" value="1"/>
</dbReference>
<keyword evidence="2 5" id="KW-0690">Ribosome biogenesis</keyword>
<comment type="subunit">
    <text evidence="5">Binds ribosomal protein uS19.</text>
</comment>
<feature type="domain" description="PRC-barrel" evidence="7">
    <location>
        <begin position="98"/>
        <end position="172"/>
    </location>
</feature>
<comment type="caution">
    <text evidence="8">The sequence shown here is derived from an EMBL/GenBank/DDBJ whole genome shotgun (WGS) entry which is preliminary data.</text>
</comment>
<keyword evidence="9" id="KW-1185">Reference proteome</keyword>
<comment type="function">
    <text evidence="5">An accessory protein needed during the final step in the assembly of 30S ribosomal subunit, possibly for assembly of the head region. Essential for efficient processing of 16S rRNA. May be needed both before and after RbfA during the maturation of 16S rRNA. It has affinity for free ribosomal 30S subunits but not for 70S ribosomes.</text>
</comment>
<evidence type="ECO:0000256" key="2">
    <source>
        <dbReference type="ARBA" id="ARBA00022517"/>
    </source>
</evidence>
<dbReference type="Pfam" id="PF05239">
    <property type="entry name" value="PRC"/>
    <property type="match status" value="1"/>
</dbReference>
<evidence type="ECO:0000259" key="6">
    <source>
        <dbReference type="Pfam" id="PF01782"/>
    </source>
</evidence>
<proteinExistence type="inferred from homology"/>
<name>A0ABT9W292_9BACI</name>
<dbReference type="InterPro" id="IPR036976">
    <property type="entry name" value="RimM_N_sf"/>
</dbReference>
<gene>
    <name evidence="5" type="primary">rimM</name>
    <name evidence="8" type="ORF">J2S11_003283</name>
</gene>
<keyword evidence="1 5" id="KW-0963">Cytoplasm</keyword>
<comment type="domain">
    <text evidence="5">The PRC barrel domain binds ribosomal protein uS19.</text>
</comment>
<evidence type="ECO:0000256" key="4">
    <source>
        <dbReference type="ARBA" id="ARBA00023186"/>
    </source>
</evidence>
<dbReference type="InterPro" id="IPR011033">
    <property type="entry name" value="PRC_barrel-like_sf"/>
</dbReference>
<dbReference type="Proteomes" id="UP001235840">
    <property type="component" value="Unassembled WGS sequence"/>
</dbReference>
<dbReference type="PANTHER" id="PTHR33692">
    <property type="entry name" value="RIBOSOME MATURATION FACTOR RIMM"/>
    <property type="match status" value="1"/>
</dbReference>
<keyword evidence="3 5" id="KW-0698">rRNA processing</keyword>
<dbReference type="HAMAP" id="MF_00014">
    <property type="entry name" value="Ribosome_mat_RimM"/>
    <property type="match status" value="1"/>
</dbReference>
<sequence length="174" mass="19796">MNKLFKVGKIVNTHGIRGEVRVLTTSDFKEERYRKGNVLYIVKDVKSTEAASVTIESHRVHKNFDLLMFEGHPSINDVEKYKGSFLMVTEDDRVELTEGEYYYSDIIGCEVITEDGEALGKIKEIISTGANDVWVIQRYAQGKDILIPYIEDVVKDIQLANKTITIHVLEGLLE</sequence>
<comment type="subcellular location">
    <subcellularLocation>
        <location evidence="5">Cytoplasm</location>
    </subcellularLocation>
</comment>
<dbReference type="InterPro" id="IPR027275">
    <property type="entry name" value="PRC-brl_dom"/>
</dbReference>
<keyword evidence="4 5" id="KW-0143">Chaperone</keyword>
<reference evidence="8 9" key="1">
    <citation type="submission" date="2023-07" db="EMBL/GenBank/DDBJ databases">
        <title>Genomic Encyclopedia of Type Strains, Phase IV (KMG-IV): sequencing the most valuable type-strain genomes for metagenomic binning, comparative biology and taxonomic classification.</title>
        <authorList>
            <person name="Goeker M."/>
        </authorList>
    </citation>
    <scope>NUCLEOTIDE SEQUENCE [LARGE SCALE GENOMIC DNA]</scope>
    <source>
        <strain evidence="8 9">DSM 12751</strain>
    </source>
</reference>